<dbReference type="GO" id="GO:0005975">
    <property type="term" value="P:carbohydrate metabolic process"/>
    <property type="evidence" value="ECO:0007669"/>
    <property type="project" value="InterPro"/>
</dbReference>
<evidence type="ECO:0000313" key="10">
    <source>
        <dbReference type="Proteomes" id="UP000252182"/>
    </source>
</evidence>
<dbReference type="PANTHER" id="PTHR11051:SF8">
    <property type="entry name" value="PROTEIN-GLUCOSYLGALACTOSYLHYDROXYLYSINE GLUCOSIDASE"/>
    <property type="match status" value="1"/>
</dbReference>
<feature type="binding site" evidence="5">
    <location>
        <begin position="605"/>
        <end position="606"/>
    </location>
    <ligand>
        <name>substrate</name>
    </ligand>
</feature>
<evidence type="ECO:0000256" key="4">
    <source>
        <dbReference type="PIRSR" id="PIRSR036289-50"/>
    </source>
</evidence>
<keyword evidence="3 9" id="KW-0808">Transferase</keyword>
<keyword evidence="10" id="KW-1185">Reference proteome</keyword>
<dbReference type="InterPro" id="IPR005195">
    <property type="entry name" value="Glyco_hydro_65_M"/>
</dbReference>
<dbReference type="EMBL" id="CP031124">
    <property type="protein sequence ID" value="AXF85375.1"/>
    <property type="molecule type" value="Genomic_DNA"/>
</dbReference>
<dbReference type="Proteomes" id="UP000252182">
    <property type="component" value="Chromosome"/>
</dbReference>
<dbReference type="AlphaFoldDB" id="A0A345DAI7"/>
<dbReference type="KEGG" id="hyf:DTO96_101105"/>
<dbReference type="RefSeq" id="WP_114562577.1">
    <property type="nucleotide sequence ID" value="NZ_CP031124.1"/>
</dbReference>
<reference evidence="10" key="1">
    <citation type="submission" date="2018-07" db="EMBL/GenBank/DDBJ databases">
        <authorList>
            <person name="Kim H."/>
        </authorList>
    </citation>
    <scope>NUCLEOTIDE SEQUENCE [LARGE SCALE GENOMIC DNA]</scope>
    <source>
        <strain evidence="10">F02</strain>
    </source>
</reference>
<dbReference type="SUPFAM" id="SSF74650">
    <property type="entry name" value="Galactose mutarotase-like"/>
    <property type="match status" value="1"/>
</dbReference>
<dbReference type="Pfam" id="PF03636">
    <property type="entry name" value="Glyco_hydro_65N"/>
    <property type="match status" value="1"/>
</dbReference>
<evidence type="ECO:0000313" key="9">
    <source>
        <dbReference type="EMBL" id="AXF85375.1"/>
    </source>
</evidence>
<dbReference type="InterPro" id="IPR008928">
    <property type="entry name" value="6-hairpin_glycosidase_sf"/>
</dbReference>
<name>A0A345DAI7_9BURK</name>
<dbReference type="GO" id="GO:0004553">
    <property type="term" value="F:hydrolase activity, hydrolyzing O-glycosyl compounds"/>
    <property type="evidence" value="ECO:0007669"/>
    <property type="project" value="TreeGrafter"/>
</dbReference>
<dbReference type="SUPFAM" id="SSF48208">
    <property type="entry name" value="Six-hairpin glycosidases"/>
    <property type="match status" value="1"/>
</dbReference>
<dbReference type="InterPro" id="IPR017045">
    <property type="entry name" value="Malt_Pase/Glycosyl_Hdrlase"/>
</dbReference>
<sequence>MNQTEHHTSAPHIAIEPWAISEPEFNPSQAALHETLFTLGNGQIGVRGAHDEGDIWAGTAQNDVFMNGFYESEPIVYPESAYGFAKANQFIVRVPNATGITFKIDGVAFNPNVGELTEYSRRMDFQTGVLTREYVWTAESGQQVRVRSERLVSFSHMAVVAVRYAVTPLNFTGEITLISSISNLPRAVKAGDDPRVGASLGGLLNYVAFKSSDNFSAFTHRTHHSDLEVVSSAMHATAPASTSHDEQQARFVFDHIAEVGQTISIVKFAAYISSQSVSKDLMVDAAHSALSAAHAIGFDGLVAEQTTYLADFWRNANVEIGGDVSLQQGMHFSQFHLLQSAGRDGKTNIAAKGVTGAGYDGHYFWDTEIYVLPFFLHTRPEIARKLLEYRASTLDAARTRAREMAHDKGALYPWRTITGPECSSYFPAGTAQYHINADIAYAIRQYTDVTGDTSFLLEQGAEVVFETARIWPALGQFDANGQFGIYTVTGPDEYTALVNNNLFTNAMARHHMQFAVNIVAWLSKDHPATLESLREKIGLTSEEIAVWQDAAAHMKLPYDAERGLHAQDDAFFDKPVWDFANAPKDKYPLLLHYHPLVIYRHQVCKQPDVVLALLLLGHEFNNEDKKRDYDYYEAITTHDSSLSSCIFSIMAADVGYTEKAYDYFMQTARLDLDNLHHNTQHGVHAAALAGSWMSVVYGFAGMRSFGGHAKFSPFLPAQWTHYQFVIRIKKRLLQVRVEAERAVYTLLEGDALKITHKGMEIEVVAEQDCVMTL</sequence>
<comment type="similarity">
    <text evidence="1">Belongs to the glycosyl hydrolase 65 family.</text>
</comment>
<feature type="active site" description="Proton donor" evidence="4">
    <location>
        <position position="493"/>
    </location>
</feature>
<organism evidence="9 10">
    <name type="scientific">Ephemeroptericola cinctiostellae</name>
    <dbReference type="NCBI Taxonomy" id="2268024"/>
    <lineage>
        <taxon>Bacteria</taxon>
        <taxon>Pseudomonadati</taxon>
        <taxon>Pseudomonadota</taxon>
        <taxon>Betaproteobacteria</taxon>
        <taxon>Burkholderiales</taxon>
        <taxon>Burkholderiaceae</taxon>
        <taxon>Ephemeroptericola</taxon>
    </lineage>
</organism>
<dbReference type="PIRSF" id="PIRSF036289">
    <property type="entry name" value="Glycosyl_hydrolase_malt_phosph"/>
    <property type="match status" value="1"/>
</dbReference>
<dbReference type="PANTHER" id="PTHR11051">
    <property type="entry name" value="GLYCOSYL HYDROLASE-RELATED"/>
    <property type="match status" value="1"/>
</dbReference>
<protein>
    <submittedName>
        <fullName evidence="9">Alpha,alpha-trehalose phosphorylase</fullName>
        <ecNumber evidence="9">2.4.1.64</ecNumber>
    </submittedName>
</protein>
<dbReference type="InterPro" id="IPR012341">
    <property type="entry name" value="6hp_glycosidase-like_sf"/>
</dbReference>
<dbReference type="GO" id="GO:0030246">
    <property type="term" value="F:carbohydrate binding"/>
    <property type="evidence" value="ECO:0007669"/>
    <property type="project" value="InterPro"/>
</dbReference>
<dbReference type="InterPro" id="IPR005194">
    <property type="entry name" value="Glyco_hydro_65_C"/>
</dbReference>
<evidence type="ECO:0000259" key="8">
    <source>
        <dbReference type="Pfam" id="PF03636"/>
    </source>
</evidence>
<dbReference type="InterPro" id="IPR011013">
    <property type="entry name" value="Gal_mutarotase_sf_dom"/>
</dbReference>
<evidence type="ECO:0000256" key="1">
    <source>
        <dbReference type="ARBA" id="ARBA00006768"/>
    </source>
</evidence>
<evidence type="ECO:0000259" key="6">
    <source>
        <dbReference type="Pfam" id="PF03632"/>
    </source>
</evidence>
<dbReference type="Gene3D" id="2.70.98.40">
    <property type="entry name" value="Glycoside hydrolase, family 65, N-terminal domain"/>
    <property type="match status" value="1"/>
</dbReference>
<dbReference type="GO" id="GO:0047656">
    <property type="term" value="F:alpha,alpha-trehalose phosphorylase activity"/>
    <property type="evidence" value="ECO:0007669"/>
    <property type="project" value="UniProtKB-EC"/>
</dbReference>
<dbReference type="Gene3D" id="1.50.10.10">
    <property type="match status" value="1"/>
</dbReference>
<feature type="binding site" evidence="5">
    <location>
        <begin position="365"/>
        <end position="366"/>
    </location>
    <ligand>
        <name>substrate</name>
    </ligand>
</feature>
<feature type="domain" description="Glycoside hydrolase family 65 N-terminal" evidence="8">
    <location>
        <begin position="22"/>
        <end position="274"/>
    </location>
</feature>
<keyword evidence="2 9" id="KW-0328">Glycosyltransferase</keyword>
<dbReference type="InterPro" id="IPR037018">
    <property type="entry name" value="GH65_N"/>
</dbReference>
<evidence type="ECO:0000256" key="2">
    <source>
        <dbReference type="ARBA" id="ARBA00022676"/>
    </source>
</evidence>
<feature type="domain" description="Glycoside hydrolase family 65 central catalytic" evidence="6">
    <location>
        <begin position="332"/>
        <end position="693"/>
    </location>
</feature>
<dbReference type="EC" id="2.4.1.64" evidence="9"/>
<evidence type="ECO:0000256" key="3">
    <source>
        <dbReference type="ARBA" id="ARBA00022679"/>
    </source>
</evidence>
<accession>A0A345DAI7</accession>
<gene>
    <name evidence="9" type="primary">treP</name>
    <name evidence="9" type="ORF">DTO96_101105</name>
</gene>
<dbReference type="OrthoDB" id="9816160at2"/>
<dbReference type="Pfam" id="PF03632">
    <property type="entry name" value="Glyco_hydro_65m"/>
    <property type="match status" value="1"/>
</dbReference>
<dbReference type="Gene3D" id="2.60.420.10">
    <property type="entry name" value="Maltose phosphorylase, domain 3"/>
    <property type="match status" value="1"/>
</dbReference>
<evidence type="ECO:0000259" key="7">
    <source>
        <dbReference type="Pfam" id="PF03633"/>
    </source>
</evidence>
<dbReference type="Pfam" id="PF03633">
    <property type="entry name" value="Glyco_hydro_65C"/>
    <property type="match status" value="1"/>
</dbReference>
<feature type="domain" description="Glycoside hydrolase family 65 C-terminal" evidence="7">
    <location>
        <begin position="702"/>
        <end position="763"/>
    </location>
</feature>
<proteinExistence type="inferred from homology"/>
<evidence type="ECO:0000256" key="5">
    <source>
        <dbReference type="PIRSR" id="PIRSR036289-51"/>
    </source>
</evidence>
<dbReference type="InterPro" id="IPR005196">
    <property type="entry name" value="Glyco_hydro_65_N"/>
</dbReference>